<gene>
    <name evidence="1" type="ORF">SAMN06295989_101444</name>
</gene>
<reference evidence="2" key="1">
    <citation type="submission" date="2017-09" db="EMBL/GenBank/DDBJ databases">
        <authorList>
            <person name="Varghese N."/>
            <person name="Submissions S."/>
        </authorList>
    </citation>
    <scope>NUCLEOTIDE SEQUENCE [LARGE SCALE GENOMIC DNA]</scope>
    <source>
        <strain evidence="2">WG-1MB</strain>
    </source>
</reference>
<name>A0A285EQK9_9EURY</name>
<organism evidence="1 2">
    <name type="scientific">Methanohalophilus euhalobius</name>
    <dbReference type="NCBI Taxonomy" id="51203"/>
    <lineage>
        <taxon>Archaea</taxon>
        <taxon>Methanobacteriati</taxon>
        <taxon>Methanobacteriota</taxon>
        <taxon>Stenosarchaea group</taxon>
        <taxon>Methanomicrobia</taxon>
        <taxon>Methanosarcinales</taxon>
        <taxon>Methanosarcinaceae</taxon>
        <taxon>Methanohalophilus</taxon>
    </lineage>
</organism>
<keyword evidence="2" id="KW-1185">Reference proteome</keyword>
<evidence type="ECO:0000313" key="1">
    <source>
        <dbReference type="EMBL" id="SNY01409.1"/>
    </source>
</evidence>
<dbReference type="AlphaFoldDB" id="A0A285EQK9"/>
<dbReference type="EMBL" id="OBDR01000001">
    <property type="protein sequence ID" value="SNY01409.1"/>
    <property type="molecule type" value="Genomic_DNA"/>
</dbReference>
<protein>
    <recommendedName>
        <fullName evidence="3">Translin</fullName>
    </recommendedName>
</protein>
<evidence type="ECO:0000313" key="2">
    <source>
        <dbReference type="Proteomes" id="UP000217726"/>
    </source>
</evidence>
<accession>A0A285EQK9</accession>
<dbReference type="Gene3D" id="1.20.58.2140">
    <property type="match status" value="1"/>
</dbReference>
<proteinExistence type="predicted"/>
<sequence>MDNIYSLLIMFDYPDVITANLRSLNEKTRGDLTHALQQYKFQKLMTNSQEIKQI</sequence>
<evidence type="ECO:0008006" key="3">
    <source>
        <dbReference type="Google" id="ProtNLM"/>
    </source>
</evidence>
<dbReference type="Proteomes" id="UP000217726">
    <property type="component" value="Unassembled WGS sequence"/>
</dbReference>